<dbReference type="PROSITE" id="PS00623">
    <property type="entry name" value="GMC_OXRED_1"/>
    <property type="match status" value="1"/>
</dbReference>
<feature type="domain" description="Glucose-methanol-choline oxidoreductase N-terminal" evidence="7">
    <location>
        <begin position="255"/>
        <end position="269"/>
    </location>
</feature>
<evidence type="ECO:0000256" key="5">
    <source>
        <dbReference type="RuleBase" id="RU003968"/>
    </source>
</evidence>
<dbReference type="PANTHER" id="PTHR11552:SF147">
    <property type="entry name" value="CHOLINE DEHYDROGENASE, MITOCHONDRIAL"/>
    <property type="match status" value="1"/>
</dbReference>
<dbReference type="Gene3D" id="3.30.560.10">
    <property type="entry name" value="Glucose Oxidase, domain 3"/>
    <property type="match status" value="1"/>
</dbReference>
<dbReference type="SUPFAM" id="SSF54373">
    <property type="entry name" value="FAD-linked reductases, C-terminal domain"/>
    <property type="match status" value="1"/>
</dbReference>
<reference evidence="8 9" key="1">
    <citation type="submission" date="2019-11" db="EMBL/GenBank/DDBJ databases">
        <title>Novel species isolated from a subtropical stream in China.</title>
        <authorList>
            <person name="Lu H."/>
        </authorList>
    </citation>
    <scope>NUCLEOTIDE SEQUENCE [LARGE SCALE GENOMIC DNA]</scope>
    <source>
        <strain evidence="8 9">FT92W</strain>
    </source>
</reference>
<evidence type="ECO:0000256" key="3">
    <source>
        <dbReference type="ARBA" id="ARBA00022630"/>
    </source>
</evidence>
<keyword evidence="4 5" id="KW-0274">FAD</keyword>
<dbReference type="RefSeq" id="WP_154380123.1">
    <property type="nucleotide sequence ID" value="NZ_WKJJ01000021.1"/>
</dbReference>
<evidence type="ECO:0000313" key="9">
    <source>
        <dbReference type="Proteomes" id="UP000446768"/>
    </source>
</evidence>
<dbReference type="Proteomes" id="UP000446768">
    <property type="component" value="Unassembled WGS sequence"/>
</dbReference>
<evidence type="ECO:0000256" key="2">
    <source>
        <dbReference type="ARBA" id="ARBA00010790"/>
    </source>
</evidence>
<sequence length="544" mass="59039">MELQEFDYVVVGGGSAGAALAGRLSEDASVTVCLLEAGGPDKSVFIHAPAGTVAMLPRPLNNYCYHTVPQPGLNGRIGYQPRGKTLGGSSSINAMLYVRGHRWDYDHWAALGNKGWSYDEVLPFFKRAENNEQFHDAYHGQGGPLNVTYPRHGSPVNQMFLDAAVACGLPLTPDYNGAQQEGAFLYQVTHKNGERCSSAKAYLTPNLHRPNLRIVTHAVSSRILFEGRRAVGIAYYAGAQLRQVRARREVLLSGGAFGSPQLLMVSGIGPRAELEMQGIPVLHDLPGVGKNLQDHIDYVQSWHVPSDDRTFGLSVRGVTHMAKGMLEWRRERSGPVTSTYAEAGAFMKSEPGLPAPDLQLVFALALVDDHARKIHRGHGFSCHVDVLRPHSRGAVGLVSRDVRDAPRIDPAFLSDERDAALLLKGAKMQQRIFESPQFDAIRGGMLYPVPPGDDAALMQDIRNRADTQYHPVGTCKMGPNSDPLAVVDERLRVRGIDGLRVVDASIMPTLIGGNTNAPSIMIGEKAAQMVLADARENQAAAAVI</sequence>
<evidence type="ECO:0000256" key="1">
    <source>
        <dbReference type="ARBA" id="ARBA00001974"/>
    </source>
</evidence>
<dbReference type="InterPro" id="IPR012132">
    <property type="entry name" value="GMC_OxRdtase"/>
</dbReference>
<protein>
    <submittedName>
        <fullName evidence="8">Glucose-methanol-choline oxidoreductase</fullName>
    </submittedName>
</protein>
<dbReference type="InterPro" id="IPR036188">
    <property type="entry name" value="FAD/NAD-bd_sf"/>
</dbReference>
<dbReference type="Pfam" id="PF00732">
    <property type="entry name" value="GMC_oxred_N"/>
    <property type="match status" value="1"/>
</dbReference>
<dbReference type="InterPro" id="IPR000172">
    <property type="entry name" value="GMC_OxRdtase_N"/>
</dbReference>
<dbReference type="InterPro" id="IPR007867">
    <property type="entry name" value="GMC_OxRtase_C"/>
</dbReference>
<keyword evidence="3 5" id="KW-0285">Flavoprotein</keyword>
<comment type="similarity">
    <text evidence="2 5">Belongs to the GMC oxidoreductase family.</text>
</comment>
<dbReference type="EMBL" id="WKJJ01000021">
    <property type="protein sequence ID" value="MRV75508.1"/>
    <property type="molecule type" value="Genomic_DNA"/>
</dbReference>
<dbReference type="Pfam" id="PF05199">
    <property type="entry name" value="GMC_oxred_C"/>
    <property type="match status" value="1"/>
</dbReference>
<dbReference type="Gene3D" id="3.50.50.60">
    <property type="entry name" value="FAD/NAD(P)-binding domain"/>
    <property type="match status" value="1"/>
</dbReference>
<dbReference type="PANTHER" id="PTHR11552">
    <property type="entry name" value="GLUCOSE-METHANOL-CHOLINE GMC OXIDOREDUCTASE"/>
    <property type="match status" value="1"/>
</dbReference>
<name>A0A7X2IT35_9BURK</name>
<accession>A0A7X2IT35</accession>
<dbReference type="SUPFAM" id="SSF51905">
    <property type="entry name" value="FAD/NAD(P)-binding domain"/>
    <property type="match status" value="1"/>
</dbReference>
<feature type="domain" description="Glucose-methanol-choline oxidoreductase N-terminal" evidence="6">
    <location>
        <begin position="83"/>
        <end position="106"/>
    </location>
</feature>
<evidence type="ECO:0000256" key="4">
    <source>
        <dbReference type="ARBA" id="ARBA00022827"/>
    </source>
</evidence>
<keyword evidence="9" id="KW-1185">Reference proteome</keyword>
<comment type="cofactor">
    <cofactor evidence="1">
        <name>FAD</name>
        <dbReference type="ChEBI" id="CHEBI:57692"/>
    </cofactor>
</comment>
<dbReference type="GO" id="GO:0016614">
    <property type="term" value="F:oxidoreductase activity, acting on CH-OH group of donors"/>
    <property type="evidence" value="ECO:0007669"/>
    <property type="project" value="InterPro"/>
</dbReference>
<dbReference type="AlphaFoldDB" id="A0A7X2IT35"/>
<dbReference type="GO" id="GO:0050660">
    <property type="term" value="F:flavin adenine dinucleotide binding"/>
    <property type="evidence" value="ECO:0007669"/>
    <property type="project" value="InterPro"/>
</dbReference>
<dbReference type="PROSITE" id="PS00624">
    <property type="entry name" value="GMC_OXRED_2"/>
    <property type="match status" value="1"/>
</dbReference>
<organism evidence="8 9">
    <name type="scientific">Pseudoduganella rivuli</name>
    <dbReference type="NCBI Taxonomy" id="2666085"/>
    <lineage>
        <taxon>Bacteria</taxon>
        <taxon>Pseudomonadati</taxon>
        <taxon>Pseudomonadota</taxon>
        <taxon>Betaproteobacteria</taxon>
        <taxon>Burkholderiales</taxon>
        <taxon>Oxalobacteraceae</taxon>
        <taxon>Telluria group</taxon>
        <taxon>Pseudoduganella</taxon>
    </lineage>
</organism>
<proteinExistence type="inferred from homology"/>
<gene>
    <name evidence="8" type="ORF">GJ700_27685</name>
</gene>
<evidence type="ECO:0000259" key="6">
    <source>
        <dbReference type="PROSITE" id="PS00623"/>
    </source>
</evidence>
<evidence type="ECO:0000313" key="8">
    <source>
        <dbReference type="EMBL" id="MRV75508.1"/>
    </source>
</evidence>
<comment type="caution">
    <text evidence="8">The sequence shown here is derived from an EMBL/GenBank/DDBJ whole genome shotgun (WGS) entry which is preliminary data.</text>
</comment>
<dbReference type="PIRSF" id="PIRSF000137">
    <property type="entry name" value="Alcohol_oxidase"/>
    <property type="match status" value="1"/>
</dbReference>
<evidence type="ECO:0000259" key="7">
    <source>
        <dbReference type="PROSITE" id="PS00624"/>
    </source>
</evidence>